<evidence type="ECO:0000256" key="8">
    <source>
        <dbReference type="ARBA" id="ARBA00023242"/>
    </source>
</evidence>
<evidence type="ECO:0000256" key="6">
    <source>
        <dbReference type="ARBA" id="ARBA00022679"/>
    </source>
</evidence>
<dbReference type="InterPro" id="IPR029063">
    <property type="entry name" value="SAM-dependent_MTases_sf"/>
</dbReference>
<dbReference type="GO" id="GO:0005737">
    <property type="term" value="C:cytoplasm"/>
    <property type="evidence" value="ECO:0007669"/>
    <property type="project" value="UniProtKB-SubCell"/>
</dbReference>
<dbReference type="GO" id="GO:0005634">
    <property type="term" value="C:nucleus"/>
    <property type="evidence" value="ECO:0007669"/>
    <property type="project" value="UniProtKB-SubCell"/>
</dbReference>
<dbReference type="RefSeq" id="XP_030383499.1">
    <property type="nucleotide sequence ID" value="XM_030527639.1"/>
</dbReference>
<dbReference type="GeneID" id="115631024"/>
<proteinExistence type="inferred from homology"/>
<dbReference type="AlphaFoldDB" id="A0A6J2U557"/>
<keyword evidence="10" id="KW-1185">Reference proteome</keyword>
<sequence>MGVSHRFEMFKFNFEVAESSVEELGPSPLKKIKSDDSEITNSDNDENCIKWYLAEKVIPTEALFNNLDLFELNLKERKVGTLELRHLIAGFLLEDIKTHSDVDSRDIKKSEESHSDLITGVYEGGAKIWECTDDLLLYLSENIDSNYWADKRVLDLGCGAGLLGIYALKSGAKIVDFQDYNKDVLEQITLPNVLLNLEQTTNAEKLKQLKTQTNFYAGDWAHFAELTDKMEKYNIILTSETIYNIENQQKLLDTLKKRLALGGVVLVAAKSHYFGVGGGLEQFIDVVNKDQVFKAKNLWQASENLKRGILELKWQ</sequence>
<dbReference type="PANTHER" id="PTHR14614">
    <property type="entry name" value="HEPATOCELLULAR CARCINOMA-ASSOCIATED ANTIGEN"/>
    <property type="match status" value="1"/>
</dbReference>
<dbReference type="Proteomes" id="UP000504634">
    <property type="component" value="Unplaced"/>
</dbReference>
<dbReference type="InterPro" id="IPR019410">
    <property type="entry name" value="Methyltransf_16"/>
</dbReference>
<dbReference type="SUPFAM" id="SSF53335">
    <property type="entry name" value="S-adenosyl-L-methionine-dependent methyltransferases"/>
    <property type="match status" value="1"/>
</dbReference>
<evidence type="ECO:0000256" key="7">
    <source>
        <dbReference type="ARBA" id="ARBA00022691"/>
    </source>
</evidence>
<accession>A0A6J2U557</accession>
<reference evidence="11" key="1">
    <citation type="submission" date="2025-08" db="UniProtKB">
        <authorList>
            <consortium name="RefSeq"/>
        </authorList>
    </citation>
    <scope>IDENTIFICATION</scope>
    <source>
        <strain evidence="11">11010-0011.00</strain>
        <tissue evidence="11">Whole body</tissue>
    </source>
</reference>
<dbReference type="OrthoDB" id="1723750at2759"/>
<dbReference type="CDD" id="cd02440">
    <property type="entry name" value="AdoMet_MTases"/>
    <property type="match status" value="1"/>
</dbReference>
<dbReference type="Pfam" id="PF10294">
    <property type="entry name" value="Methyltransf_16"/>
    <property type="match status" value="1"/>
</dbReference>
<comment type="subcellular location">
    <subcellularLocation>
        <location evidence="2">Cytoplasm</location>
    </subcellularLocation>
    <subcellularLocation>
        <location evidence="1">Nucleus</location>
    </subcellularLocation>
</comment>
<gene>
    <name evidence="11" type="primary">LOC115631024</name>
</gene>
<evidence type="ECO:0000256" key="5">
    <source>
        <dbReference type="ARBA" id="ARBA00022603"/>
    </source>
</evidence>
<evidence type="ECO:0000256" key="1">
    <source>
        <dbReference type="ARBA" id="ARBA00004123"/>
    </source>
</evidence>
<dbReference type="EC" id="2.1.1.85" evidence="3"/>
<dbReference type="Gene3D" id="3.40.50.150">
    <property type="entry name" value="Vaccinia Virus protein VP39"/>
    <property type="match status" value="1"/>
</dbReference>
<dbReference type="GO" id="GO:0018064">
    <property type="term" value="F:protein-L-histidine N-tele-methyltransferase activity"/>
    <property type="evidence" value="ECO:0007669"/>
    <property type="project" value="UniProtKB-EC"/>
</dbReference>
<keyword evidence="5 11" id="KW-0489">Methyltransferase</keyword>
<evidence type="ECO:0000313" key="10">
    <source>
        <dbReference type="Proteomes" id="UP000504634"/>
    </source>
</evidence>
<comment type="similarity">
    <text evidence="9">Belongs to the methyltransferase superfamily. METTL18 family.</text>
</comment>
<name>A0A6J2U557_DROLE</name>
<evidence type="ECO:0000256" key="2">
    <source>
        <dbReference type="ARBA" id="ARBA00004496"/>
    </source>
</evidence>
<organism evidence="10 11">
    <name type="scientific">Drosophila lebanonensis</name>
    <name type="common">Fruit fly</name>
    <name type="synonym">Scaptodrosophila lebanonensis</name>
    <dbReference type="NCBI Taxonomy" id="7225"/>
    <lineage>
        <taxon>Eukaryota</taxon>
        <taxon>Metazoa</taxon>
        <taxon>Ecdysozoa</taxon>
        <taxon>Arthropoda</taxon>
        <taxon>Hexapoda</taxon>
        <taxon>Insecta</taxon>
        <taxon>Pterygota</taxon>
        <taxon>Neoptera</taxon>
        <taxon>Endopterygota</taxon>
        <taxon>Diptera</taxon>
        <taxon>Brachycera</taxon>
        <taxon>Muscomorpha</taxon>
        <taxon>Ephydroidea</taxon>
        <taxon>Drosophilidae</taxon>
        <taxon>Scaptodrosophila</taxon>
    </lineage>
</organism>
<keyword evidence="4" id="KW-0963">Cytoplasm</keyword>
<evidence type="ECO:0000256" key="9">
    <source>
        <dbReference type="ARBA" id="ARBA00038126"/>
    </source>
</evidence>
<keyword evidence="6" id="KW-0808">Transferase</keyword>
<dbReference type="PANTHER" id="PTHR14614:SF39">
    <property type="entry name" value="HISTIDINE PROTEIN METHYLTRANSFERASE 1 HOMOLOG"/>
    <property type="match status" value="1"/>
</dbReference>
<evidence type="ECO:0000256" key="4">
    <source>
        <dbReference type="ARBA" id="ARBA00022490"/>
    </source>
</evidence>
<keyword evidence="7" id="KW-0949">S-adenosyl-L-methionine</keyword>
<evidence type="ECO:0000256" key="3">
    <source>
        <dbReference type="ARBA" id="ARBA00012533"/>
    </source>
</evidence>
<evidence type="ECO:0000313" key="11">
    <source>
        <dbReference type="RefSeq" id="XP_030383499.1"/>
    </source>
</evidence>
<dbReference type="GO" id="GO:0032259">
    <property type="term" value="P:methylation"/>
    <property type="evidence" value="ECO:0007669"/>
    <property type="project" value="UniProtKB-KW"/>
</dbReference>
<protein>
    <recommendedName>
        <fullName evidence="3">protein-histidine N-methyltransferase</fullName>
        <ecNumber evidence="3">2.1.1.85</ecNumber>
    </recommendedName>
</protein>
<keyword evidence="8" id="KW-0539">Nucleus</keyword>